<sequence>MMNSDPQLQYNHQDSGGSAGMSDEELAANNNTTTTTPNVYTIDDQEDAANYTVEDNDWGNDTGPPDEGAVYMDDGSHNPGNPFNVATNNDNTSNNMMMDPIDPYQQQQQQPAIVPDGGIAIINVDEDPAELYHGDEPQEFDDPYADSPYPTNDDPYEHTPYAADKNYVHDPYGELDYSENNGAAADLDDLDDINLSRKENVENIQGGEYELESKDPKFSGVASFLQRYGKSLLACSFMLCMSLVIMGIVLVATIDSGSYNSPETSPWGLRHDAVHTGGFVPPPLALETTCTQENIATQQGFDACAKLCDPAQCCRFDPVSAPHMSCERGHVQDCHTYHHYCEHPPRAAIIPFTAPPENIKDVCTAEKMHTPQGVTACARACEGGTCCRYPSTLSGLSCLRGNEAQCQIYHQYCEQPPSSEGHGTHATVPSTGAGSHPPPSGQVSFPFVKPPDDIQDRCSGKRVATAQGFEECLEICRSGTCCRFDPEREPMLSCRNEQPQDCPIYDQYCGGNTNVISQQSTPPHPSGGTGVSGNNHTSPTYVEDVCSDHSLATVEGFADCQEACSEAECCWKKEFGTTCPVWAHCEPYSHCLAMQASDHIDVAIQVSINLKCTDTQLATEDGRKDCLLACSQATCCFGSSAGDCPHETSTFCQQYEACEKAVRDTIPPPPPALNEKCSRENVRLLGGLAECDRACGHADCCWKTTGPTVSSCSTTNPLCKDYAPCSILEQGSSSSVTFPPVPTAPSTLDNVCTKDILNAQGRGAMAVCEDVCKNALCCWESGACLYEQATQCLGYTSCAVLLSEVPEAPSVLPEVCTMDKISSGAAGIAECKTLCEGASCCWKTGACLDMQADRCQAYQPCSVLQSIDDVGGPIIPTAPEGLPDYCTATAIQGQIAATGVSLCEDFCKPATCCWKTGSCLEAQPEKCEGYTSCGILVQSGTPASAPLPEAESFLKDVCTKDKVVNVEGAILCQDGCKAAECCWKTKTCLQLHSDQCPGYAPCSVLVQSSGTDDEGIPLDTASPGAPTPAPTVYVPDAPTYLNTVCDSEIGGDQVHGHLCVNACKRASCCWEGLPLCTSNPKCAAYSICSVVNFDTIVAPTNAPVAAPATPAPVPAVTQTPGTQTPESTTAPGPVTPETSAPGNTAPGPTPGEYSEEMITDACMNHDNSIVNLCARVCWGSDCCFHADNANGTNCGDFPCYKYSACSVLNPTADDAVNQACNNGELSDCINACGSSWCCFTKDIDKVCAETNPGIVCSRYTACERIYDVDFGG</sequence>
<feature type="region of interest" description="Disordered" evidence="1">
    <location>
        <begin position="1"/>
        <end position="85"/>
    </location>
</feature>
<comment type="caution">
    <text evidence="3">The sequence shown here is derived from an EMBL/GenBank/DDBJ whole genome shotgun (WGS) entry which is preliminary data.</text>
</comment>
<dbReference type="EMBL" id="CAICTM010000072">
    <property type="protein sequence ID" value="CAB9499980.1"/>
    <property type="molecule type" value="Genomic_DNA"/>
</dbReference>
<evidence type="ECO:0000256" key="2">
    <source>
        <dbReference type="SAM" id="Phobius"/>
    </source>
</evidence>
<proteinExistence type="predicted"/>
<name>A0A9N8DDU7_9STRA</name>
<feature type="compositionally biased region" description="Polar residues" evidence="1">
    <location>
        <begin position="1"/>
        <end position="16"/>
    </location>
</feature>
<feature type="transmembrane region" description="Helical" evidence="2">
    <location>
        <begin position="232"/>
        <end position="254"/>
    </location>
</feature>
<evidence type="ECO:0000313" key="4">
    <source>
        <dbReference type="Proteomes" id="UP001153069"/>
    </source>
</evidence>
<dbReference type="Proteomes" id="UP001153069">
    <property type="component" value="Unassembled WGS sequence"/>
</dbReference>
<keyword evidence="2" id="KW-1133">Transmembrane helix</keyword>
<keyword evidence="2" id="KW-0812">Transmembrane</keyword>
<dbReference type="AlphaFoldDB" id="A0A9N8DDU7"/>
<evidence type="ECO:0000256" key="1">
    <source>
        <dbReference type="SAM" id="MobiDB-lite"/>
    </source>
</evidence>
<gene>
    <name evidence="3" type="ORF">SEMRO_73_G040230.1</name>
</gene>
<accession>A0A9N8DDU7</accession>
<protein>
    <submittedName>
        <fullName evidence="3">Uncharacterized protein</fullName>
    </submittedName>
</protein>
<feature type="region of interest" description="Disordered" evidence="1">
    <location>
        <begin position="1106"/>
        <end position="1150"/>
    </location>
</feature>
<evidence type="ECO:0000313" key="3">
    <source>
        <dbReference type="EMBL" id="CAB9499980.1"/>
    </source>
</evidence>
<keyword evidence="4" id="KW-1185">Reference proteome</keyword>
<feature type="compositionally biased region" description="Low complexity" evidence="1">
    <location>
        <begin position="1106"/>
        <end position="1125"/>
    </location>
</feature>
<organism evidence="3 4">
    <name type="scientific">Seminavis robusta</name>
    <dbReference type="NCBI Taxonomy" id="568900"/>
    <lineage>
        <taxon>Eukaryota</taxon>
        <taxon>Sar</taxon>
        <taxon>Stramenopiles</taxon>
        <taxon>Ochrophyta</taxon>
        <taxon>Bacillariophyta</taxon>
        <taxon>Bacillariophyceae</taxon>
        <taxon>Bacillariophycidae</taxon>
        <taxon>Naviculales</taxon>
        <taxon>Naviculaceae</taxon>
        <taxon>Seminavis</taxon>
    </lineage>
</organism>
<reference evidence="3" key="1">
    <citation type="submission" date="2020-06" db="EMBL/GenBank/DDBJ databases">
        <authorList>
            <consortium name="Plant Systems Biology data submission"/>
        </authorList>
    </citation>
    <scope>NUCLEOTIDE SEQUENCE</scope>
    <source>
        <strain evidence="3">D6</strain>
    </source>
</reference>
<feature type="region of interest" description="Disordered" evidence="1">
    <location>
        <begin position="420"/>
        <end position="444"/>
    </location>
</feature>
<keyword evidence="2" id="KW-0472">Membrane</keyword>